<evidence type="ECO:0000256" key="1">
    <source>
        <dbReference type="SAM" id="Phobius"/>
    </source>
</evidence>
<dbReference type="OrthoDB" id="9816434at2"/>
<dbReference type="EMBL" id="CP002637">
    <property type="protein sequence ID" value="AEC00070.1"/>
    <property type="molecule type" value="Genomic_DNA"/>
</dbReference>
<dbReference type="AlphaFoldDB" id="C9LUK0"/>
<accession>C9LUK0</accession>
<dbReference type="Gene3D" id="2.60.200.20">
    <property type="match status" value="1"/>
</dbReference>
<feature type="transmembrane region" description="Helical" evidence="1">
    <location>
        <begin position="6"/>
        <end position="24"/>
    </location>
</feature>
<dbReference type="STRING" id="546271.Selsp_1110"/>
<dbReference type="PROSITE" id="PS50006">
    <property type="entry name" value="FHA_DOMAIN"/>
    <property type="match status" value="1"/>
</dbReference>
<sequence>MPGSELLLRVLSVAFQYGVLLLLFRFIARLAQAMFEDAKALQQEIKPREILPDEAVLSVVEAGDEALLGKRFAFTQGLTIGRSADNDIRIPDSFVSHRHAVVRLVNNQYVIEDMGSMNHTYLNDAILQGKAYLKPGDLIRIGFVTLRFER</sequence>
<reference evidence="3 6" key="2">
    <citation type="submission" date="2011-04" db="EMBL/GenBank/DDBJ databases">
        <title>The complete genome of Selenomonas sputigena DSM 20758.</title>
        <authorList>
            <consortium name="US DOE Joint Genome Institute (JGI-PGF)"/>
            <person name="Lucas S."/>
            <person name="Copeland A."/>
            <person name="Lapidus A."/>
            <person name="Bruce D."/>
            <person name="Goodwin L."/>
            <person name="Pitluck S."/>
            <person name="Peters L."/>
            <person name="Kyrpides N."/>
            <person name="Mavromatis K."/>
            <person name="Ivanova N."/>
            <person name="Ovchinnikova G."/>
            <person name="Teshima H."/>
            <person name="Detter J.C."/>
            <person name="Tapia R."/>
            <person name="Han C."/>
            <person name="Land M."/>
            <person name="Hauser L."/>
            <person name="Markowitz V."/>
            <person name="Cheng J.-F."/>
            <person name="Hugenholtz P."/>
            <person name="Woyke T."/>
            <person name="Wu D."/>
            <person name="Gronow S."/>
            <person name="Wellnitz S."/>
            <person name="Schneider S."/>
            <person name="Klenk H.-P."/>
            <person name="Eisen J.A."/>
        </authorList>
    </citation>
    <scope>NUCLEOTIDE SEQUENCE [LARGE SCALE GENOMIC DNA]</scope>
    <source>
        <strain evidence="3">ATCC 35185</strain>
        <strain evidence="6">ATCC 35185 / DSM 20758 / VPI D19B-28</strain>
    </source>
</reference>
<dbReference type="Pfam" id="PF00498">
    <property type="entry name" value="FHA"/>
    <property type="match status" value="1"/>
</dbReference>
<dbReference type="RefSeq" id="WP_006192407.1">
    <property type="nucleotide sequence ID" value="NC_015437.1"/>
</dbReference>
<feature type="domain" description="FHA" evidence="2">
    <location>
        <begin position="78"/>
        <end position="127"/>
    </location>
</feature>
<reference evidence="4 5" key="1">
    <citation type="submission" date="2009-09" db="EMBL/GenBank/DDBJ databases">
        <authorList>
            <person name="Weinstock G."/>
            <person name="Sodergren E."/>
            <person name="Clifton S."/>
            <person name="Fulton L."/>
            <person name="Fulton B."/>
            <person name="Courtney L."/>
            <person name="Fronick C."/>
            <person name="Harrison M."/>
            <person name="Strong C."/>
            <person name="Farmer C."/>
            <person name="Delahaunty K."/>
            <person name="Markovic C."/>
            <person name="Hall O."/>
            <person name="Minx P."/>
            <person name="Tomlinson C."/>
            <person name="Mitreva M."/>
            <person name="Nelson J."/>
            <person name="Hou S."/>
            <person name="Wollam A."/>
            <person name="Pepin K.H."/>
            <person name="Johnson M."/>
            <person name="Bhonagiri V."/>
            <person name="Nash W.E."/>
            <person name="Warren W."/>
            <person name="Chinwalla A."/>
            <person name="Mardis E.R."/>
            <person name="Wilson R.K."/>
        </authorList>
    </citation>
    <scope>NUCLEOTIDE SEQUENCE [LARGE SCALE GENOMIC DNA]</scope>
    <source>
        <strain evidence="4">ATCC 35185</strain>
        <strain evidence="5">ATCC 35185 / DSM 20758 / VPI D19B-28</strain>
    </source>
</reference>
<dbReference type="SMART" id="SM00240">
    <property type="entry name" value="FHA"/>
    <property type="match status" value="1"/>
</dbReference>
<evidence type="ECO:0000313" key="4">
    <source>
        <dbReference type="EMBL" id="EEX77433.1"/>
    </source>
</evidence>
<keyword evidence="1" id="KW-0472">Membrane</keyword>
<dbReference type="InterPro" id="IPR050923">
    <property type="entry name" value="Cell_Proc_Reg/RNA_Proc"/>
</dbReference>
<organism evidence="4 5">
    <name type="scientific">Selenomonas sputigena (strain ATCC 35185 / DSM 20758 / CCUG 44933 / VPI D19B-28)</name>
    <dbReference type="NCBI Taxonomy" id="546271"/>
    <lineage>
        <taxon>Bacteria</taxon>
        <taxon>Bacillati</taxon>
        <taxon>Bacillota</taxon>
        <taxon>Negativicutes</taxon>
        <taxon>Selenomonadales</taxon>
        <taxon>Selenomonadaceae</taxon>
        <taxon>Selenomonas</taxon>
    </lineage>
</organism>
<name>C9LUK0_SELS3</name>
<keyword evidence="1" id="KW-1133">Transmembrane helix</keyword>
<evidence type="ECO:0000313" key="6">
    <source>
        <dbReference type="Proteomes" id="UP000011124"/>
    </source>
</evidence>
<proteinExistence type="predicted"/>
<dbReference type="InterPro" id="IPR000253">
    <property type="entry name" value="FHA_dom"/>
</dbReference>
<dbReference type="CDD" id="cd00060">
    <property type="entry name" value="FHA"/>
    <property type="match status" value="1"/>
</dbReference>
<evidence type="ECO:0000313" key="3">
    <source>
        <dbReference type="EMBL" id="AEC00070.1"/>
    </source>
</evidence>
<dbReference type="SUPFAM" id="SSF49879">
    <property type="entry name" value="SMAD/FHA domain"/>
    <property type="match status" value="1"/>
</dbReference>
<keyword evidence="1" id="KW-0812">Transmembrane</keyword>
<dbReference type="eggNOG" id="COG1716">
    <property type="taxonomic scope" value="Bacteria"/>
</dbReference>
<keyword evidence="6" id="KW-1185">Reference proteome</keyword>
<dbReference type="EMBL" id="ACKP02000016">
    <property type="protein sequence ID" value="EEX77433.1"/>
    <property type="molecule type" value="Genomic_DNA"/>
</dbReference>
<dbReference type="PANTHER" id="PTHR23308">
    <property type="entry name" value="NUCLEAR INHIBITOR OF PROTEIN PHOSPHATASE-1"/>
    <property type="match status" value="1"/>
</dbReference>
<dbReference type="InterPro" id="IPR008984">
    <property type="entry name" value="SMAD_FHA_dom_sf"/>
</dbReference>
<evidence type="ECO:0000259" key="2">
    <source>
        <dbReference type="PROSITE" id="PS50006"/>
    </source>
</evidence>
<dbReference type="KEGG" id="ssg:Selsp_1110"/>
<dbReference type="Proteomes" id="UP000011124">
    <property type="component" value="Chromosome"/>
</dbReference>
<dbReference type="HOGENOM" id="CLU_131367_1_0_9"/>
<protein>
    <submittedName>
        <fullName evidence="3">FHA domain containing protein</fullName>
    </submittedName>
    <submittedName>
        <fullName evidence="4">FHA domain protein</fullName>
    </submittedName>
</protein>
<evidence type="ECO:0000313" key="5">
    <source>
        <dbReference type="Proteomes" id="UP000003505"/>
    </source>
</evidence>
<dbReference type="Proteomes" id="UP000003505">
    <property type="component" value="Unassembled WGS sequence"/>
</dbReference>
<gene>
    <name evidence="3" type="ordered locus">Selsp_1110</name>
    <name evidence="4" type="ORF">SELSPUOL_01136</name>
</gene>